<organism evidence="4 5">
    <name type="scientific">Boletus edulis BED1</name>
    <dbReference type="NCBI Taxonomy" id="1328754"/>
    <lineage>
        <taxon>Eukaryota</taxon>
        <taxon>Fungi</taxon>
        <taxon>Dikarya</taxon>
        <taxon>Basidiomycota</taxon>
        <taxon>Agaricomycotina</taxon>
        <taxon>Agaricomycetes</taxon>
        <taxon>Agaricomycetidae</taxon>
        <taxon>Boletales</taxon>
        <taxon>Boletineae</taxon>
        <taxon>Boletaceae</taxon>
        <taxon>Boletoideae</taxon>
        <taxon>Boletus</taxon>
    </lineage>
</organism>
<feature type="compositionally biased region" description="Basic and acidic residues" evidence="1">
    <location>
        <begin position="431"/>
        <end position="440"/>
    </location>
</feature>
<reference evidence="4" key="2">
    <citation type="journal article" date="2020" name="Nat. Commun.">
        <title>Large-scale genome sequencing of mycorrhizal fungi provides insights into the early evolution of symbiotic traits.</title>
        <authorList>
            <person name="Miyauchi S."/>
            <person name="Kiss E."/>
            <person name="Kuo A."/>
            <person name="Drula E."/>
            <person name="Kohler A."/>
            <person name="Sanchez-Garcia M."/>
            <person name="Morin E."/>
            <person name="Andreopoulos B."/>
            <person name="Barry K.W."/>
            <person name="Bonito G."/>
            <person name="Buee M."/>
            <person name="Carver A."/>
            <person name="Chen C."/>
            <person name="Cichocki N."/>
            <person name="Clum A."/>
            <person name="Culley D."/>
            <person name="Crous P.W."/>
            <person name="Fauchery L."/>
            <person name="Girlanda M."/>
            <person name="Hayes R.D."/>
            <person name="Keri Z."/>
            <person name="LaButti K."/>
            <person name="Lipzen A."/>
            <person name="Lombard V."/>
            <person name="Magnuson J."/>
            <person name="Maillard F."/>
            <person name="Murat C."/>
            <person name="Nolan M."/>
            <person name="Ohm R.A."/>
            <person name="Pangilinan J."/>
            <person name="Pereira M.F."/>
            <person name="Perotto S."/>
            <person name="Peter M."/>
            <person name="Pfister S."/>
            <person name="Riley R."/>
            <person name="Sitrit Y."/>
            <person name="Stielow J.B."/>
            <person name="Szollosi G."/>
            <person name="Zifcakova L."/>
            <person name="Stursova M."/>
            <person name="Spatafora J.W."/>
            <person name="Tedersoo L."/>
            <person name="Vaario L.M."/>
            <person name="Yamada A."/>
            <person name="Yan M."/>
            <person name="Wang P."/>
            <person name="Xu J."/>
            <person name="Bruns T."/>
            <person name="Baldrian P."/>
            <person name="Vilgalys R."/>
            <person name="Dunand C."/>
            <person name="Henrissat B."/>
            <person name="Grigoriev I.V."/>
            <person name="Hibbett D."/>
            <person name="Nagy L.G."/>
            <person name="Martin F.M."/>
        </authorList>
    </citation>
    <scope>NUCLEOTIDE SEQUENCE</scope>
    <source>
        <strain evidence="4">BED1</strain>
    </source>
</reference>
<gene>
    <name evidence="4" type="ORF">L210DRAFT_3412900</name>
</gene>
<evidence type="ECO:0000313" key="4">
    <source>
        <dbReference type="EMBL" id="KAF8433013.1"/>
    </source>
</evidence>
<feature type="compositionally biased region" description="Acidic residues" evidence="1">
    <location>
        <begin position="441"/>
        <end position="457"/>
    </location>
</feature>
<proteinExistence type="predicted"/>
<dbReference type="GO" id="GO:0034044">
    <property type="term" value="C:exomer complex"/>
    <property type="evidence" value="ECO:0007669"/>
    <property type="project" value="TreeGrafter"/>
</dbReference>
<feature type="compositionally biased region" description="Polar residues" evidence="1">
    <location>
        <begin position="285"/>
        <end position="304"/>
    </location>
</feature>
<dbReference type="InterPro" id="IPR003961">
    <property type="entry name" value="FN3_dom"/>
</dbReference>
<dbReference type="Pfam" id="PF16892">
    <property type="entry name" value="CHS5_N"/>
    <property type="match status" value="1"/>
</dbReference>
<dbReference type="Gene3D" id="3.40.50.10190">
    <property type="entry name" value="BRCT domain"/>
    <property type="match status" value="1"/>
</dbReference>
<dbReference type="PANTHER" id="PTHR47351">
    <property type="entry name" value="CHITIN BIOSYNTHESIS PROTEIN CHS5"/>
    <property type="match status" value="1"/>
</dbReference>
<dbReference type="PROSITE" id="PS50853">
    <property type="entry name" value="FN3"/>
    <property type="match status" value="1"/>
</dbReference>
<accession>A0AAD4BKJ1</accession>
<dbReference type="CDD" id="cd00063">
    <property type="entry name" value="FN3"/>
    <property type="match status" value="1"/>
</dbReference>
<dbReference type="InterPro" id="IPR052827">
    <property type="entry name" value="CHS_Export/Cell_Fusion_Reg"/>
</dbReference>
<protein>
    <recommendedName>
        <fullName evidence="6">Chitin biosynthesis protein</fullName>
    </recommendedName>
</protein>
<dbReference type="Gene3D" id="6.20.120.50">
    <property type="match status" value="1"/>
</dbReference>
<dbReference type="InterPro" id="IPR013783">
    <property type="entry name" value="Ig-like_fold"/>
</dbReference>
<dbReference type="Proteomes" id="UP001194468">
    <property type="component" value="Unassembled WGS sequence"/>
</dbReference>
<evidence type="ECO:0000259" key="2">
    <source>
        <dbReference type="PROSITE" id="PS50172"/>
    </source>
</evidence>
<feature type="domain" description="BRCT" evidence="2">
    <location>
        <begin position="174"/>
        <end position="274"/>
    </location>
</feature>
<evidence type="ECO:0000313" key="5">
    <source>
        <dbReference type="Proteomes" id="UP001194468"/>
    </source>
</evidence>
<dbReference type="PANTHER" id="PTHR47351:SF1">
    <property type="entry name" value="CHITIN BIOSYNTHESIS PROTEIN CHS5"/>
    <property type="match status" value="1"/>
</dbReference>
<dbReference type="Pfam" id="PF00533">
    <property type="entry name" value="BRCT"/>
    <property type="match status" value="1"/>
</dbReference>
<name>A0AAD4BKJ1_BOLED</name>
<feature type="compositionally biased region" description="Polar residues" evidence="1">
    <location>
        <begin position="320"/>
        <end position="332"/>
    </location>
</feature>
<evidence type="ECO:0008006" key="6">
    <source>
        <dbReference type="Google" id="ProtNLM"/>
    </source>
</evidence>
<dbReference type="SMART" id="SM00060">
    <property type="entry name" value="FN3"/>
    <property type="match status" value="1"/>
</dbReference>
<sequence>MSRSQDSFTFTVGKLDAGMAILLGERAHLIEFPSVLLPPGVTTGSIVNIAVHQNVAEERKRDQEFWGLQQDILETFGRVSPEPPQLEVRNVTQTSVTLEWPPLKLATAKLRSLDIYKNSQRLASIPNALTNTSTKLSGLSVDTTYSFQLVLRTTAGTFPSNFIRLRTHTIADTSGISVCFGTVTDETLLQDAKTALKEMRAKWSDKIQIDTTHFVCTTPAVTPSGASASGGNVTSGPGVDYQRALQLSIPVVQPQWILACLVEKKMVPISGFYLGITPTPTYHVQRPQSMSQASLPTANGTSAHKTAPNRASMPAVPRTTAGSPPGTVQKSFEPTPEEADEEATERAIPKKTITRHKSNGTMDRNFRFPASQSPPDPSMPQTPPATSPPSSPPVASESTTRSAAVAPDMDHGTAVKIITPSSVEVPPPPPVEKENRRIVAEEDTEEEVGDTVEIDLR</sequence>
<dbReference type="InterPro" id="IPR001357">
    <property type="entry name" value="BRCT_dom"/>
</dbReference>
<feature type="compositionally biased region" description="Pro residues" evidence="1">
    <location>
        <begin position="372"/>
        <end position="392"/>
    </location>
</feature>
<dbReference type="InterPro" id="IPR036420">
    <property type="entry name" value="BRCT_dom_sf"/>
</dbReference>
<dbReference type="Gene3D" id="2.60.40.10">
    <property type="entry name" value="Immunoglobulins"/>
    <property type="match status" value="1"/>
</dbReference>
<dbReference type="GO" id="GO:0000747">
    <property type="term" value="P:conjugation with cellular fusion"/>
    <property type="evidence" value="ECO:0007669"/>
    <property type="project" value="TreeGrafter"/>
</dbReference>
<dbReference type="GO" id="GO:0046983">
    <property type="term" value="F:protein dimerization activity"/>
    <property type="evidence" value="ECO:0007669"/>
    <property type="project" value="InterPro"/>
</dbReference>
<feature type="region of interest" description="Disordered" evidence="1">
    <location>
        <begin position="285"/>
        <end position="457"/>
    </location>
</feature>
<dbReference type="InterPro" id="IPR031673">
    <property type="entry name" value="Chs5_N"/>
</dbReference>
<dbReference type="GO" id="GO:0005802">
    <property type="term" value="C:trans-Golgi network"/>
    <property type="evidence" value="ECO:0007669"/>
    <property type="project" value="TreeGrafter"/>
</dbReference>
<reference evidence="4" key="1">
    <citation type="submission" date="2019-10" db="EMBL/GenBank/DDBJ databases">
        <authorList>
            <consortium name="DOE Joint Genome Institute"/>
            <person name="Kuo A."/>
            <person name="Miyauchi S."/>
            <person name="Kiss E."/>
            <person name="Drula E."/>
            <person name="Kohler A."/>
            <person name="Sanchez-Garcia M."/>
            <person name="Andreopoulos B."/>
            <person name="Barry K.W."/>
            <person name="Bonito G."/>
            <person name="Buee M."/>
            <person name="Carver A."/>
            <person name="Chen C."/>
            <person name="Cichocki N."/>
            <person name="Clum A."/>
            <person name="Culley D."/>
            <person name="Crous P.W."/>
            <person name="Fauchery L."/>
            <person name="Girlanda M."/>
            <person name="Hayes R."/>
            <person name="Keri Z."/>
            <person name="LaButti K."/>
            <person name="Lipzen A."/>
            <person name="Lombard V."/>
            <person name="Magnuson J."/>
            <person name="Maillard F."/>
            <person name="Morin E."/>
            <person name="Murat C."/>
            <person name="Nolan M."/>
            <person name="Ohm R."/>
            <person name="Pangilinan J."/>
            <person name="Pereira M."/>
            <person name="Perotto S."/>
            <person name="Peter M."/>
            <person name="Riley R."/>
            <person name="Sitrit Y."/>
            <person name="Stielow B."/>
            <person name="Szollosi G."/>
            <person name="Zifcakova L."/>
            <person name="Stursova M."/>
            <person name="Spatafora J.W."/>
            <person name="Tedersoo L."/>
            <person name="Vaario L.-M."/>
            <person name="Yamada A."/>
            <person name="Yan M."/>
            <person name="Wang P."/>
            <person name="Xu J."/>
            <person name="Bruns T."/>
            <person name="Baldrian P."/>
            <person name="Vilgalys R."/>
            <person name="Henrissat B."/>
            <person name="Grigoriev I.V."/>
            <person name="Hibbett D."/>
            <person name="Nagy L.G."/>
            <person name="Martin F.M."/>
        </authorList>
    </citation>
    <scope>NUCLEOTIDE SEQUENCE</scope>
    <source>
        <strain evidence="4">BED1</strain>
    </source>
</reference>
<dbReference type="AlphaFoldDB" id="A0AAD4BKJ1"/>
<evidence type="ECO:0000256" key="1">
    <source>
        <dbReference type="SAM" id="MobiDB-lite"/>
    </source>
</evidence>
<evidence type="ECO:0000259" key="3">
    <source>
        <dbReference type="PROSITE" id="PS50853"/>
    </source>
</evidence>
<dbReference type="PROSITE" id="PS50172">
    <property type="entry name" value="BRCT"/>
    <property type="match status" value="1"/>
</dbReference>
<dbReference type="SUPFAM" id="SSF49265">
    <property type="entry name" value="Fibronectin type III"/>
    <property type="match status" value="1"/>
</dbReference>
<dbReference type="InterPro" id="IPR031669">
    <property type="entry name" value="Fn3_2"/>
</dbReference>
<dbReference type="SUPFAM" id="SSF52113">
    <property type="entry name" value="BRCT domain"/>
    <property type="match status" value="1"/>
</dbReference>
<dbReference type="CDD" id="cd13945">
    <property type="entry name" value="Chs5_N"/>
    <property type="match status" value="1"/>
</dbReference>
<comment type="caution">
    <text evidence="4">The sequence shown here is derived from an EMBL/GenBank/DDBJ whole genome shotgun (WGS) entry which is preliminary data.</text>
</comment>
<feature type="domain" description="Fibronectin type-III" evidence="3">
    <location>
        <begin position="80"/>
        <end position="173"/>
    </location>
</feature>
<dbReference type="InterPro" id="IPR036116">
    <property type="entry name" value="FN3_sf"/>
</dbReference>
<dbReference type="EMBL" id="WHUW01000037">
    <property type="protein sequence ID" value="KAF8433013.1"/>
    <property type="molecule type" value="Genomic_DNA"/>
</dbReference>
<dbReference type="Pfam" id="PF16893">
    <property type="entry name" value="fn3_2"/>
    <property type="match status" value="1"/>
</dbReference>
<keyword evidence="5" id="KW-1185">Reference proteome</keyword>
<dbReference type="GO" id="GO:0006893">
    <property type="term" value="P:Golgi to plasma membrane transport"/>
    <property type="evidence" value="ECO:0007669"/>
    <property type="project" value="TreeGrafter"/>
</dbReference>